<evidence type="ECO:0000313" key="2">
    <source>
        <dbReference type="EMBL" id="KAF3584607.1"/>
    </source>
</evidence>
<evidence type="ECO:0000313" key="3">
    <source>
        <dbReference type="Proteomes" id="UP000712600"/>
    </source>
</evidence>
<reference evidence="2" key="1">
    <citation type="submission" date="2019-12" db="EMBL/GenBank/DDBJ databases">
        <title>Genome sequencing and annotation of Brassica cretica.</title>
        <authorList>
            <person name="Studholme D.J."/>
            <person name="Sarris P."/>
        </authorList>
    </citation>
    <scope>NUCLEOTIDE SEQUENCE</scope>
    <source>
        <strain evidence="2">PFS-109/04</strain>
        <tissue evidence="2">Leaf</tissue>
    </source>
</reference>
<accession>A0A8S9RV15</accession>
<proteinExistence type="predicted"/>
<name>A0A8S9RV15_BRACR</name>
<feature type="chain" id="PRO_5035926926" description="Secreted protein" evidence="1">
    <location>
        <begin position="23"/>
        <end position="140"/>
    </location>
</feature>
<evidence type="ECO:0000256" key="1">
    <source>
        <dbReference type="SAM" id="SignalP"/>
    </source>
</evidence>
<sequence length="140" mass="16243">MRLIFFLSLLFLSFFLSSFVFSVFEESCLRVLRRTTVRSSPTIPSSASISSPSFVTLLRIKGIAFFCSVFSRIPSFRSSLIEFLHDDLEAYQLRSSRISRTSLRLLLTPLILRPRRRWRRSMLQTAMGLIRLDSSLSLRL</sequence>
<organism evidence="2 3">
    <name type="scientific">Brassica cretica</name>
    <name type="common">Mustard</name>
    <dbReference type="NCBI Taxonomy" id="69181"/>
    <lineage>
        <taxon>Eukaryota</taxon>
        <taxon>Viridiplantae</taxon>
        <taxon>Streptophyta</taxon>
        <taxon>Embryophyta</taxon>
        <taxon>Tracheophyta</taxon>
        <taxon>Spermatophyta</taxon>
        <taxon>Magnoliopsida</taxon>
        <taxon>eudicotyledons</taxon>
        <taxon>Gunneridae</taxon>
        <taxon>Pentapetalae</taxon>
        <taxon>rosids</taxon>
        <taxon>malvids</taxon>
        <taxon>Brassicales</taxon>
        <taxon>Brassicaceae</taxon>
        <taxon>Brassiceae</taxon>
        <taxon>Brassica</taxon>
    </lineage>
</organism>
<dbReference type="Proteomes" id="UP000712600">
    <property type="component" value="Unassembled WGS sequence"/>
</dbReference>
<feature type="signal peptide" evidence="1">
    <location>
        <begin position="1"/>
        <end position="22"/>
    </location>
</feature>
<gene>
    <name evidence="2" type="ORF">F2Q69_00026416</name>
</gene>
<comment type="caution">
    <text evidence="2">The sequence shown here is derived from an EMBL/GenBank/DDBJ whole genome shotgun (WGS) entry which is preliminary data.</text>
</comment>
<keyword evidence="1" id="KW-0732">Signal</keyword>
<evidence type="ECO:0008006" key="4">
    <source>
        <dbReference type="Google" id="ProtNLM"/>
    </source>
</evidence>
<protein>
    <recommendedName>
        <fullName evidence="4">Secreted protein</fullName>
    </recommendedName>
</protein>
<dbReference type="EMBL" id="QGKX02000088">
    <property type="protein sequence ID" value="KAF3584607.1"/>
    <property type="molecule type" value="Genomic_DNA"/>
</dbReference>
<dbReference type="AlphaFoldDB" id="A0A8S9RV15"/>